<evidence type="ECO:0000259" key="5">
    <source>
        <dbReference type="Pfam" id="PF07926"/>
    </source>
</evidence>
<evidence type="ECO:0000313" key="7">
    <source>
        <dbReference type="EMBL" id="OMO68924.1"/>
    </source>
</evidence>
<reference evidence="7 8" key="1">
    <citation type="submission" date="2013-09" db="EMBL/GenBank/DDBJ databases">
        <title>Corchorus capsularis genome sequencing.</title>
        <authorList>
            <person name="Alam M."/>
            <person name="Haque M.S."/>
            <person name="Islam M.S."/>
            <person name="Emdad E.M."/>
            <person name="Islam M.M."/>
            <person name="Ahmed B."/>
            <person name="Halim A."/>
            <person name="Hossen Q.M.M."/>
            <person name="Hossain M.Z."/>
            <person name="Ahmed R."/>
            <person name="Khan M.M."/>
            <person name="Islam R."/>
            <person name="Rashid M.M."/>
            <person name="Khan S.A."/>
            <person name="Rahman M.S."/>
            <person name="Alam M."/>
        </authorList>
    </citation>
    <scope>NUCLEOTIDE SEQUENCE [LARGE SCALE GENOMIC DNA]</scope>
    <source>
        <strain evidence="8">cv. CVL-1</strain>
        <tissue evidence="7">Whole seedling</tissue>
    </source>
</reference>
<feature type="coiled-coil region" evidence="4">
    <location>
        <begin position="614"/>
        <end position="669"/>
    </location>
</feature>
<evidence type="ECO:0000256" key="2">
    <source>
        <dbReference type="ARBA" id="ARBA00023054"/>
    </source>
</evidence>
<feature type="domain" description="Nucleoprotein TPR/MLP1-2" evidence="5">
    <location>
        <begin position="971"/>
        <end position="1098"/>
    </location>
</feature>
<sequence>MPLFISEEELSRLSNDAVTVAERADAFIKDKYEELETAKAKADAAVITAEQTCALLEQKFLSVSGELSDLQSQNAQLQSSLDERIGDLAQAQSQKHQLHLQSVAKDGEIERLKTEVSELRKSKRQLLDMIEQKDLEIADKNAAIKTYLDKIINLTDNAAQKEARLSETEAALARAEATCSRLSQELCSSKEVATSNEERFSAELSTANKLVELYKESSEEWSRKAGELEGVIKALEIHLVQVEDGYKERLEKEVSARKQFEKETADLKEKLQKCEAEIQAGRKANELDRLPIGNFTTEICISPYDANDMVEDNRVLVSKIPVGVSETALAASLLRDGWSSLPSIIMALYVGKHQEVMLHYEKSQWVEGAAEVRIVLCELEEKAVFIMDERAEYEKMCEAYSMINQKLQNSTSEHSKLEKTIQELQADLRRHEQDNSLAEKVIADLERQVTILLKECRDIQLRCGSVDHDFSGDCTSVAAADRSVDSNADKVISELTFKDISGLVEQNVQLRSLVRDLSDHIESKEMEFKRNLEIELKRQTDEAASKVAAVLQRAEEQGCMIESLHNSVSMYKKLYEEEHKRQLGYSPTTEVHPDAGRRNLLLLEGSQDANKKAQEKAMERVRCLEEDLAKTRAEIISVRSERDKLALEANFAREKLESVMKEAEHQRNENNGVLARNVEFSQLIVDYQKKLRESSESLLAAEEHSRKLTMEVSVLKHEKEVLANAEKRACDEVRSLSERVHRLQATLDTIQSAEGVREEARAVDRRRQEEYVKQIEKEWAEAKRQLQEERDNVRTLMSDREQTLKNAMKQVEEMGKELANALHACAAAEARAAVSEARLSDLEKKLKSSDFKILEIDGGTGPSSISTNEVGELPMTKEEIETLKEEAKANRDHMLEYKNIAQMHEAALKQMELTHESFKTEAEKLKKSLEAKLGSLKERVSELEYENSLKSKVIASATAEKEEALSSAFAEITSLKEETAVKSSQIVALEIQISSLKENLEKEHEKWCAAQANYERQVVLQSETIQELTRTSQALALLQEEASELRKLADAHKRENAELKVKWEVEKSNLEESRKNAERKYDELNEQNKILHSQIEALHIQLAEKDRGSSLLSSGTAVPDPHGDSGLQNVVNYLRRTKEIAETEISLLKQEKLRLQSQ</sequence>
<dbReference type="Gramene" id="OMO68924">
    <property type="protein sequence ID" value="OMO68924"/>
    <property type="gene ID" value="CCACVL1_19754"/>
</dbReference>
<feature type="coiled-coil region" evidence="4">
    <location>
        <begin position="250"/>
        <end position="284"/>
    </location>
</feature>
<name>A0A1R3HF33_COCAP</name>
<dbReference type="GO" id="GO:0017056">
    <property type="term" value="F:structural constituent of nuclear pore"/>
    <property type="evidence" value="ECO:0007669"/>
    <property type="project" value="TreeGrafter"/>
</dbReference>
<accession>A0A1R3HF33</accession>
<comment type="caution">
    <text evidence="7">The sequence shown here is derived from an EMBL/GenBank/DDBJ whole genome shotgun (WGS) entry which is preliminary data.</text>
</comment>
<keyword evidence="2 4" id="KW-0175">Coiled coil</keyword>
<dbReference type="OMA" id="QHERTIN"/>
<dbReference type="OrthoDB" id="343070at2759"/>
<dbReference type="Gene3D" id="1.10.287.1490">
    <property type="match status" value="1"/>
</dbReference>
<organism evidence="7 8">
    <name type="scientific">Corchorus capsularis</name>
    <name type="common">Jute</name>
    <dbReference type="NCBI Taxonomy" id="210143"/>
    <lineage>
        <taxon>Eukaryota</taxon>
        <taxon>Viridiplantae</taxon>
        <taxon>Streptophyta</taxon>
        <taxon>Embryophyta</taxon>
        <taxon>Tracheophyta</taxon>
        <taxon>Spermatophyta</taxon>
        <taxon>Magnoliopsida</taxon>
        <taxon>eudicotyledons</taxon>
        <taxon>Gunneridae</taxon>
        <taxon>Pentapetalae</taxon>
        <taxon>rosids</taxon>
        <taxon>malvids</taxon>
        <taxon>Malvales</taxon>
        <taxon>Malvaceae</taxon>
        <taxon>Grewioideae</taxon>
        <taxon>Apeibeae</taxon>
        <taxon>Corchorus</taxon>
    </lineage>
</organism>
<evidence type="ECO:0000256" key="1">
    <source>
        <dbReference type="ARBA" id="ARBA00004123"/>
    </source>
</evidence>
<feature type="coiled-coil region" evidence="4">
    <location>
        <begin position="109"/>
        <end position="185"/>
    </location>
</feature>
<feature type="non-terminal residue" evidence="7">
    <location>
        <position position="1158"/>
    </location>
</feature>
<dbReference type="AlphaFoldDB" id="A0A1R3HF33"/>
<keyword evidence="3" id="KW-0539">Nucleus</keyword>
<dbReference type="GO" id="GO:0006606">
    <property type="term" value="P:protein import into nucleus"/>
    <property type="evidence" value="ECO:0007669"/>
    <property type="project" value="InterPro"/>
</dbReference>
<dbReference type="Pfam" id="PF25785">
    <property type="entry name" value="TPR"/>
    <property type="match status" value="1"/>
</dbReference>
<dbReference type="STRING" id="210143.A0A1R3HF33"/>
<dbReference type="EMBL" id="AWWV01012134">
    <property type="protein sequence ID" value="OMO68924.1"/>
    <property type="molecule type" value="Genomic_DNA"/>
</dbReference>
<gene>
    <name evidence="7" type="ORF">CCACVL1_19754</name>
</gene>
<dbReference type="InterPro" id="IPR012929">
    <property type="entry name" value="Nucleoprot-TPR/MLP1-2_dom"/>
</dbReference>
<evidence type="ECO:0000256" key="4">
    <source>
        <dbReference type="SAM" id="Coils"/>
    </source>
</evidence>
<dbReference type="Pfam" id="PF07926">
    <property type="entry name" value="TPR_MLP1_2"/>
    <property type="match status" value="1"/>
</dbReference>
<feature type="domain" description="NUA/TPR/MLP1-2-like" evidence="6">
    <location>
        <begin position="421"/>
        <end position="526"/>
    </location>
</feature>
<dbReference type="GO" id="GO:0006406">
    <property type="term" value="P:mRNA export from nucleus"/>
    <property type="evidence" value="ECO:0007669"/>
    <property type="project" value="TreeGrafter"/>
</dbReference>
<comment type="subcellular location">
    <subcellularLocation>
        <location evidence="1">Nucleus</location>
    </subcellularLocation>
</comment>
<feature type="coiled-coil region" evidence="4">
    <location>
        <begin position="733"/>
        <end position="845"/>
    </location>
</feature>
<dbReference type="GO" id="GO:0005643">
    <property type="term" value="C:nuclear pore"/>
    <property type="evidence" value="ECO:0007669"/>
    <property type="project" value="TreeGrafter"/>
</dbReference>
<protein>
    <submittedName>
        <fullName evidence="7">Tetratricopeptide, MLP1/MLP2-like protein</fullName>
    </submittedName>
</protein>
<dbReference type="PANTHER" id="PTHR18898">
    <property type="entry name" value="NUCLEOPROTEIN TPR-RELATED"/>
    <property type="match status" value="1"/>
</dbReference>
<evidence type="ECO:0000256" key="3">
    <source>
        <dbReference type="ARBA" id="ARBA00023242"/>
    </source>
</evidence>
<dbReference type="PANTHER" id="PTHR18898:SF2">
    <property type="entry name" value="NUCLEOPROTEIN TPR"/>
    <property type="match status" value="1"/>
</dbReference>
<dbReference type="InterPro" id="IPR057974">
    <property type="entry name" value="NUA/TPR/MLP1-2-like_dom"/>
</dbReference>
<feature type="coiled-coil region" evidence="4">
    <location>
        <begin position="1131"/>
        <end position="1158"/>
    </location>
</feature>
<feature type="coiled-coil region" evidence="4">
    <location>
        <begin position="407"/>
        <end position="462"/>
    </location>
</feature>
<proteinExistence type="predicted"/>
<feature type="coiled-coil region" evidence="4">
    <location>
        <begin position="986"/>
        <end position="1101"/>
    </location>
</feature>
<feature type="coiled-coil region" evidence="4">
    <location>
        <begin position="908"/>
        <end position="946"/>
    </location>
</feature>
<keyword evidence="8" id="KW-1185">Reference proteome</keyword>
<evidence type="ECO:0000313" key="8">
    <source>
        <dbReference type="Proteomes" id="UP000188268"/>
    </source>
</evidence>
<dbReference type="Proteomes" id="UP000188268">
    <property type="component" value="Unassembled WGS sequence"/>
</dbReference>
<evidence type="ECO:0000259" key="6">
    <source>
        <dbReference type="Pfam" id="PF25785"/>
    </source>
</evidence>